<sequence length="99" mass="10776">MNETHSNFVVYESGWTISGPVVRIVHGDSKSINIGQNLASTNGKGYIVKSKDTNLGSQGNKRAEKLFGGLPWLVIVMEAVGHKERASVGEMQHVWPEGI</sequence>
<evidence type="ECO:0000313" key="2">
    <source>
        <dbReference type="Proteomes" id="UP000676386"/>
    </source>
</evidence>
<proteinExistence type="predicted"/>
<keyword evidence="2" id="KW-1185">Reference proteome</keyword>
<dbReference type="EMBL" id="JAGTXB010000004">
    <property type="protein sequence ID" value="MBS0027706.1"/>
    <property type="molecule type" value="Genomic_DNA"/>
</dbReference>
<name>A0ABS5IXM2_9BACT</name>
<reference evidence="1 2" key="1">
    <citation type="submission" date="2021-04" db="EMBL/GenBank/DDBJ databases">
        <title>Chitinophaga sp. nov., isolated from the rhizosphere soil.</title>
        <authorList>
            <person name="He S."/>
        </authorList>
    </citation>
    <scope>NUCLEOTIDE SEQUENCE [LARGE SCALE GENOMIC DNA]</scope>
    <source>
        <strain evidence="1 2">2R12</strain>
    </source>
</reference>
<dbReference type="RefSeq" id="WP_211972811.1">
    <property type="nucleotide sequence ID" value="NZ_CBFHAM010000001.1"/>
</dbReference>
<protein>
    <submittedName>
        <fullName evidence="1">Uncharacterized protein</fullName>
    </submittedName>
</protein>
<accession>A0ABS5IXM2</accession>
<organism evidence="1 2">
    <name type="scientific">Chitinophaga hostae</name>
    <dbReference type="NCBI Taxonomy" id="2831022"/>
    <lineage>
        <taxon>Bacteria</taxon>
        <taxon>Pseudomonadati</taxon>
        <taxon>Bacteroidota</taxon>
        <taxon>Chitinophagia</taxon>
        <taxon>Chitinophagales</taxon>
        <taxon>Chitinophagaceae</taxon>
        <taxon>Chitinophaga</taxon>
    </lineage>
</organism>
<gene>
    <name evidence="1" type="ORF">KE626_10335</name>
</gene>
<comment type="caution">
    <text evidence="1">The sequence shown here is derived from an EMBL/GenBank/DDBJ whole genome shotgun (WGS) entry which is preliminary data.</text>
</comment>
<evidence type="ECO:0000313" key="1">
    <source>
        <dbReference type="EMBL" id="MBS0027706.1"/>
    </source>
</evidence>
<dbReference type="Proteomes" id="UP000676386">
    <property type="component" value="Unassembled WGS sequence"/>
</dbReference>